<dbReference type="Pfam" id="PF00332">
    <property type="entry name" value="Glyco_hydro_17"/>
    <property type="match status" value="2"/>
</dbReference>
<evidence type="ECO:0000313" key="7">
    <source>
        <dbReference type="EMBL" id="KAF5177308.1"/>
    </source>
</evidence>
<evidence type="ECO:0000256" key="1">
    <source>
        <dbReference type="ARBA" id="ARBA00008773"/>
    </source>
</evidence>
<dbReference type="GO" id="GO:0005975">
    <property type="term" value="P:carbohydrate metabolic process"/>
    <property type="evidence" value="ECO:0007669"/>
    <property type="project" value="InterPro"/>
</dbReference>
<evidence type="ECO:0000256" key="4">
    <source>
        <dbReference type="RuleBase" id="RU004335"/>
    </source>
</evidence>
<sequence length="462" mass="52035">MLVLQARRSTQPLLILFFVFMCIDVESIGINWGTMATHQLPPDMVVQMLKNNGINKIKLFEADNKILTALSGTDIEVMLAIPNDMLAEMSGDNGVAAAYWVKENVTQYTYNSAVNISITFVYAIDCLLFVLKNQFQYRISCPIGFLSKLYRVSWYVAVGNEPFHETHNGIYFNVTLPALRNIQNALNDAGLGSKIKATVPFNADVYFSPDWNPVPSGGDFRPDIRDLIIQLVQYLSENGSPFTINIYPFLSLYRNENFPKEFAFFDGANMPVQDGDAKYTNLFDAYLDTLLWALRRAGYPNMQIIVGEIGWPTDGDKHANVAYAKRFNEGLIQHILSGRGTPVRRGEIEIYISSLFDENCKILVHGTFERHWGILEYDGKPKYDINLSGNQAKKGLIGAQNVQYLSNCTSLGYGSYGNHLTPHKIPGMVLTCLTCIVRRVTRKAGTVISLVWQKRLWNTSTE</sequence>
<proteinExistence type="inferred from homology"/>
<dbReference type="InterPro" id="IPR000490">
    <property type="entry name" value="Glyco_hydro_17"/>
</dbReference>
<dbReference type="PROSITE" id="PS00587">
    <property type="entry name" value="GLYCOSYL_HYDROL_F17"/>
    <property type="match status" value="1"/>
</dbReference>
<dbReference type="PANTHER" id="PTHR32227">
    <property type="entry name" value="GLUCAN ENDO-1,3-BETA-GLUCOSIDASE BG1-RELATED-RELATED"/>
    <property type="match status" value="1"/>
</dbReference>
<accession>A0A7J6UY13</accession>
<evidence type="ECO:0000256" key="3">
    <source>
        <dbReference type="ARBA" id="ARBA00023295"/>
    </source>
</evidence>
<evidence type="ECO:0000256" key="5">
    <source>
        <dbReference type="RuleBase" id="RU004336"/>
    </source>
</evidence>
<dbReference type="EMBL" id="JABWDY010041555">
    <property type="protein sequence ID" value="KAF5177308.1"/>
    <property type="molecule type" value="Genomic_DNA"/>
</dbReference>
<keyword evidence="2 5" id="KW-0378">Hydrolase</keyword>
<dbReference type="SUPFAM" id="SSF51445">
    <property type="entry name" value="(Trans)glycosidases"/>
    <property type="match status" value="1"/>
</dbReference>
<dbReference type="GO" id="GO:0004553">
    <property type="term" value="F:hydrolase activity, hydrolyzing O-glycosyl compounds"/>
    <property type="evidence" value="ECO:0007669"/>
    <property type="project" value="InterPro"/>
</dbReference>
<protein>
    <submittedName>
        <fullName evidence="7">Glucan endo-1,3-beta-glucosidase protein</fullName>
    </submittedName>
</protein>
<dbReference type="InterPro" id="IPR044965">
    <property type="entry name" value="Glyco_hydro_17_plant"/>
</dbReference>
<dbReference type="AlphaFoldDB" id="A0A7J6UY13"/>
<evidence type="ECO:0000313" key="8">
    <source>
        <dbReference type="Proteomes" id="UP000554482"/>
    </source>
</evidence>
<keyword evidence="8" id="KW-1185">Reference proteome</keyword>
<comment type="similarity">
    <text evidence="1 4">Belongs to the glycosyl hydrolase 17 family.</text>
</comment>
<dbReference type="InterPro" id="IPR017853">
    <property type="entry name" value="GH"/>
</dbReference>
<dbReference type="OrthoDB" id="408788at2759"/>
<dbReference type="Gene3D" id="3.20.20.80">
    <property type="entry name" value="Glycosidases"/>
    <property type="match status" value="2"/>
</dbReference>
<reference evidence="7 8" key="1">
    <citation type="submission" date="2020-06" db="EMBL/GenBank/DDBJ databases">
        <title>Transcriptomic and genomic resources for Thalictrum thalictroides and T. hernandezii: Facilitating candidate gene discovery in an emerging model plant lineage.</title>
        <authorList>
            <person name="Arias T."/>
            <person name="Riano-Pachon D.M."/>
            <person name="Di Stilio V.S."/>
        </authorList>
    </citation>
    <scope>NUCLEOTIDE SEQUENCE [LARGE SCALE GENOMIC DNA]</scope>
    <source>
        <strain evidence="8">cv. WT478/WT964</strain>
        <tissue evidence="7">Leaves</tissue>
    </source>
</reference>
<keyword evidence="6" id="KW-0812">Transmembrane</keyword>
<evidence type="ECO:0000256" key="2">
    <source>
        <dbReference type="ARBA" id="ARBA00022801"/>
    </source>
</evidence>
<name>A0A7J6UY13_THATH</name>
<dbReference type="Proteomes" id="UP000554482">
    <property type="component" value="Unassembled WGS sequence"/>
</dbReference>
<keyword evidence="3 5" id="KW-0326">Glycosidase</keyword>
<comment type="caution">
    <text evidence="7">The sequence shown here is derived from an EMBL/GenBank/DDBJ whole genome shotgun (WGS) entry which is preliminary data.</text>
</comment>
<gene>
    <name evidence="7" type="ORF">FRX31_033104</name>
</gene>
<organism evidence="7 8">
    <name type="scientific">Thalictrum thalictroides</name>
    <name type="common">Rue-anemone</name>
    <name type="synonym">Anemone thalictroides</name>
    <dbReference type="NCBI Taxonomy" id="46969"/>
    <lineage>
        <taxon>Eukaryota</taxon>
        <taxon>Viridiplantae</taxon>
        <taxon>Streptophyta</taxon>
        <taxon>Embryophyta</taxon>
        <taxon>Tracheophyta</taxon>
        <taxon>Spermatophyta</taxon>
        <taxon>Magnoliopsida</taxon>
        <taxon>Ranunculales</taxon>
        <taxon>Ranunculaceae</taxon>
        <taxon>Thalictroideae</taxon>
        <taxon>Thalictrum</taxon>
    </lineage>
</organism>
<evidence type="ECO:0000256" key="6">
    <source>
        <dbReference type="SAM" id="Phobius"/>
    </source>
</evidence>
<feature type="transmembrane region" description="Helical" evidence="6">
    <location>
        <begin position="12"/>
        <end position="32"/>
    </location>
</feature>
<keyword evidence="6" id="KW-0472">Membrane</keyword>
<keyword evidence="6" id="KW-1133">Transmembrane helix</keyword>